<reference evidence="1" key="1">
    <citation type="submission" date="2021-10" db="EMBL/GenBank/DDBJ databases">
        <title>Tropical sea cucumber genome reveals ecological adaptation and Cuvierian tubules defense mechanism.</title>
        <authorList>
            <person name="Chen T."/>
        </authorList>
    </citation>
    <scope>NUCLEOTIDE SEQUENCE</scope>
    <source>
        <strain evidence="1">Nanhai2018</strain>
        <tissue evidence="1">Muscle</tissue>
    </source>
</reference>
<dbReference type="Proteomes" id="UP001152320">
    <property type="component" value="Unassembled WGS sequence"/>
</dbReference>
<protein>
    <submittedName>
        <fullName evidence="1">Uncharacterized protein</fullName>
    </submittedName>
</protein>
<evidence type="ECO:0000313" key="1">
    <source>
        <dbReference type="EMBL" id="KAJ8018940.1"/>
    </source>
</evidence>
<organism evidence="1 2">
    <name type="scientific">Holothuria leucospilota</name>
    <name type="common">Black long sea cucumber</name>
    <name type="synonym">Mertensiothuria leucospilota</name>
    <dbReference type="NCBI Taxonomy" id="206669"/>
    <lineage>
        <taxon>Eukaryota</taxon>
        <taxon>Metazoa</taxon>
        <taxon>Echinodermata</taxon>
        <taxon>Eleutherozoa</taxon>
        <taxon>Echinozoa</taxon>
        <taxon>Holothuroidea</taxon>
        <taxon>Aspidochirotacea</taxon>
        <taxon>Aspidochirotida</taxon>
        <taxon>Holothuriidae</taxon>
        <taxon>Holothuria</taxon>
    </lineage>
</organism>
<name>A0A9Q0YBB4_HOLLE</name>
<sequence>MEKDKIVKSTSTRGVTWHFNSSLGPHFGGVYVTLIKAAKKAISAVVHKADITDKELLTVFTGVVEALLNYRPLTYQTADEHDDIFLTPNHFLGGQASG</sequence>
<evidence type="ECO:0000313" key="2">
    <source>
        <dbReference type="Proteomes" id="UP001152320"/>
    </source>
</evidence>
<gene>
    <name evidence="1" type="ORF">HOLleu_42780</name>
</gene>
<dbReference type="PANTHER" id="PTHR47331">
    <property type="entry name" value="PHD-TYPE DOMAIN-CONTAINING PROTEIN"/>
    <property type="match status" value="1"/>
</dbReference>
<proteinExistence type="predicted"/>
<dbReference type="OrthoDB" id="10066543at2759"/>
<dbReference type="AlphaFoldDB" id="A0A9Q0YBB4"/>
<accession>A0A9Q0YBB4</accession>
<dbReference type="EMBL" id="JAIZAY010000134">
    <property type="protein sequence ID" value="KAJ8018940.1"/>
    <property type="molecule type" value="Genomic_DNA"/>
</dbReference>
<keyword evidence="2" id="KW-1185">Reference proteome</keyword>
<comment type="caution">
    <text evidence="1">The sequence shown here is derived from an EMBL/GenBank/DDBJ whole genome shotgun (WGS) entry which is preliminary data.</text>
</comment>